<gene>
    <name evidence="4" type="ORF">D6T64_06095</name>
</gene>
<keyword evidence="4" id="KW-0255">Endonuclease</keyword>
<keyword evidence="4" id="KW-0540">Nuclease</keyword>
<evidence type="ECO:0000259" key="3">
    <source>
        <dbReference type="SMART" id="SM00507"/>
    </source>
</evidence>
<comment type="similarity">
    <text evidence="1">Belongs to the Rv1128c/1148c/1588c/1702c/1945/3466 family.</text>
</comment>
<dbReference type="GO" id="GO:0003676">
    <property type="term" value="F:nucleic acid binding"/>
    <property type="evidence" value="ECO:0007669"/>
    <property type="project" value="InterPro"/>
</dbReference>
<evidence type="ECO:0000313" key="4">
    <source>
        <dbReference type="EMBL" id="RJT89654.1"/>
    </source>
</evidence>
<feature type="region of interest" description="Disordered" evidence="2">
    <location>
        <begin position="262"/>
        <end position="284"/>
    </location>
</feature>
<dbReference type="Pfam" id="PF02720">
    <property type="entry name" value="DUF222"/>
    <property type="match status" value="1"/>
</dbReference>
<feature type="domain" description="HNH nuclease" evidence="3">
    <location>
        <begin position="187"/>
        <end position="240"/>
    </location>
</feature>
<keyword evidence="4" id="KW-0378">Hydrolase</keyword>
<dbReference type="Proteomes" id="UP000272015">
    <property type="component" value="Unassembled WGS sequence"/>
</dbReference>
<dbReference type="SMART" id="SM00507">
    <property type="entry name" value="HNHc"/>
    <property type="match status" value="1"/>
</dbReference>
<evidence type="ECO:0000256" key="1">
    <source>
        <dbReference type="ARBA" id="ARBA00023450"/>
    </source>
</evidence>
<accession>A0A3A5MWS9</accession>
<dbReference type="AlphaFoldDB" id="A0A3A5MWS9"/>
<dbReference type="EMBL" id="QZVS01000070">
    <property type="protein sequence ID" value="RJT89654.1"/>
    <property type="molecule type" value="Genomic_DNA"/>
</dbReference>
<organism evidence="4 5">
    <name type="scientific">Cryobacterium melibiosiphilum</name>
    <dbReference type="NCBI Taxonomy" id="995039"/>
    <lineage>
        <taxon>Bacteria</taxon>
        <taxon>Bacillati</taxon>
        <taxon>Actinomycetota</taxon>
        <taxon>Actinomycetes</taxon>
        <taxon>Micrococcales</taxon>
        <taxon>Microbacteriaceae</taxon>
        <taxon>Cryobacterium</taxon>
    </lineage>
</organism>
<dbReference type="CDD" id="cd00085">
    <property type="entry name" value="HNHc"/>
    <property type="match status" value="1"/>
</dbReference>
<sequence>MLSTWTGSSPTKKCSSAAVHWCARSLVRTVLPNGMKRYVLEADPVSAAFFDTAIDALVGAELRKPRFEPTETAPSTDEDECGEPHLQLVETRTIQQMCFDAFVEIVRHGLSCTQGPGPLNHTTVIVRMTLQSLLDGLGEAHLDGIEQPISAGTARRMAADAHIIPMVLGGDSEVLDFGVGRRLFSRAQKLALAERDGGCATPGCNRPPSYTQAHHILWWKAHGGPTDLTNGVLQCGPCHHRIHEEGWDVVVTHNVVWFIPPTSIDPNRRPHRGGRPPAPRPTGR</sequence>
<dbReference type="InterPro" id="IPR002711">
    <property type="entry name" value="HNH"/>
</dbReference>
<dbReference type="Gene3D" id="1.10.30.50">
    <property type="match status" value="1"/>
</dbReference>
<evidence type="ECO:0000256" key="2">
    <source>
        <dbReference type="SAM" id="MobiDB-lite"/>
    </source>
</evidence>
<keyword evidence="5" id="KW-1185">Reference proteome</keyword>
<evidence type="ECO:0000313" key="5">
    <source>
        <dbReference type="Proteomes" id="UP000272015"/>
    </source>
</evidence>
<protein>
    <submittedName>
        <fullName evidence="4">HNH endonuclease</fullName>
    </submittedName>
</protein>
<reference evidence="4 5" key="1">
    <citation type="submission" date="2018-09" db="EMBL/GenBank/DDBJ databases">
        <title>Novel species of Cryobacterium.</title>
        <authorList>
            <person name="Liu Q."/>
            <person name="Xin Y.-H."/>
        </authorList>
    </citation>
    <scope>NUCLEOTIDE SEQUENCE [LARGE SCALE GENOMIC DNA]</scope>
    <source>
        <strain evidence="4 5">Hh39</strain>
    </source>
</reference>
<dbReference type="InterPro" id="IPR003615">
    <property type="entry name" value="HNH_nuc"/>
</dbReference>
<dbReference type="InterPro" id="IPR003870">
    <property type="entry name" value="DUF222"/>
</dbReference>
<comment type="caution">
    <text evidence="4">The sequence shown here is derived from an EMBL/GenBank/DDBJ whole genome shotgun (WGS) entry which is preliminary data.</text>
</comment>
<dbReference type="Pfam" id="PF01844">
    <property type="entry name" value="HNH"/>
    <property type="match status" value="1"/>
</dbReference>
<proteinExistence type="inferred from homology"/>
<name>A0A3A5MWS9_9MICO</name>
<dbReference type="GO" id="GO:0004519">
    <property type="term" value="F:endonuclease activity"/>
    <property type="evidence" value="ECO:0007669"/>
    <property type="project" value="UniProtKB-KW"/>
</dbReference>
<dbReference type="GO" id="GO:0008270">
    <property type="term" value="F:zinc ion binding"/>
    <property type="evidence" value="ECO:0007669"/>
    <property type="project" value="InterPro"/>
</dbReference>